<evidence type="ECO:0000313" key="6">
    <source>
        <dbReference type="EMBL" id="RHZ43599.1"/>
    </source>
</evidence>
<evidence type="ECO:0000256" key="3">
    <source>
        <dbReference type="ARBA" id="ARBA00022989"/>
    </source>
</evidence>
<organism evidence="6 7">
    <name type="scientific">Aspergillus thermomutatus</name>
    <name type="common">Neosartorya pseudofischeri</name>
    <dbReference type="NCBI Taxonomy" id="41047"/>
    <lineage>
        <taxon>Eukaryota</taxon>
        <taxon>Fungi</taxon>
        <taxon>Dikarya</taxon>
        <taxon>Ascomycota</taxon>
        <taxon>Pezizomycotina</taxon>
        <taxon>Eurotiomycetes</taxon>
        <taxon>Eurotiomycetidae</taxon>
        <taxon>Eurotiales</taxon>
        <taxon>Aspergillaceae</taxon>
        <taxon>Aspergillus</taxon>
        <taxon>Aspergillus subgen. Fumigati</taxon>
    </lineage>
</organism>
<dbReference type="GO" id="GO:0016020">
    <property type="term" value="C:membrane"/>
    <property type="evidence" value="ECO:0007669"/>
    <property type="project" value="UniProtKB-SubCell"/>
</dbReference>
<keyword evidence="4 5" id="KW-0472">Membrane</keyword>
<evidence type="ECO:0000313" key="7">
    <source>
        <dbReference type="Proteomes" id="UP000215305"/>
    </source>
</evidence>
<gene>
    <name evidence="6" type="ORF">CDV56_101807</name>
</gene>
<comment type="subcellular location">
    <subcellularLocation>
        <location evidence="1">Membrane</location>
        <topology evidence="1">Multi-pass membrane protein</topology>
    </subcellularLocation>
</comment>
<dbReference type="Proteomes" id="UP000215305">
    <property type="component" value="Unassembled WGS sequence"/>
</dbReference>
<protein>
    <recommendedName>
        <fullName evidence="8">RTA1 like protein</fullName>
    </recommendedName>
</protein>
<evidence type="ECO:0000256" key="4">
    <source>
        <dbReference type="ARBA" id="ARBA00023136"/>
    </source>
</evidence>
<keyword evidence="2 5" id="KW-0812">Transmembrane</keyword>
<dbReference type="PANTHER" id="PTHR31465">
    <property type="entry name" value="PROTEIN RTA1-RELATED"/>
    <property type="match status" value="1"/>
</dbReference>
<accession>A0A397G0L2</accession>
<dbReference type="AlphaFoldDB" id="A0A397G0L2"/>
<proteinExistence type="predicted"/>
<name>A0A397G0L2_ASPTH</name>
<dbReference type="EMBL" id="NKHU02000398">
    <property type="protein sequence ID" value="RHZ43599.1"/>
    <property type="molecule type" value="Genomic_DNA"/>
</dbReference>
<dbReference type="OrthoDB" id="3358017at2759"/>
<feature type="transmembrane region" description="Helical" evidence="5">
    <location>
        <begin position="15"/>
        <end position="35"/>
    </location>
</feature>
<dbReference type="VEuPathDB" id="FungiDB:CDV56_101807"/>
<dbReference type="RefSeq" id="XP_026609880.1">
    <property type="nucleotide sequence ID" value="XM_026755426.1"/>
</dbReference>
<comment type="caution">
    <text evidence="6">The sequence shown here is derived from an EMBL/GenBank/DDBJ whole genome shotgun (WGS) entry which is preliminary data.</text>
</comment>
<feature type="transmembrane region" description="Helical" evidence="5">
    <location>
        <begin position="47"/>
        <end position="65"/>
    </location>
</feature>
<dbReference type="STRING" id="41047.A0A397G0L2"/>
<feature type="transmembrane region" description="Helical" evidence="5">
    <location>
        <begin position="156"/>
        <end position="177"/>
    </location>
</feature>
<keyword evidence="7" id="KW-1185">Reference proteome</keyword>
<feature type="transmembrane region" description="Helical" evidence="5">
    <location>
        <begin position="77"/>
        <end position="100"/>
    </location>
</feature>
<dbReference type="InterPro" id="IPR007568">
    <property type="entry name" value="RTA1"/>
</dbReference>
<sequence length="284" mass="31829">MLLRRAYEGWVAYEYYPSMAAGVIFVILFAIVTLLHTFHLFRTRTWFFIPLVIGGYFELIGYIGRCLSASQSPNWTLGPYIMQSTLLLVAPALFAASIYMELGRIILLVKGEKFAIIRVTWMTKIFVAGDILSFLMQASGAGILVTHNQSTGENVIVGGLFVQIIFFGFFVISAFVFQRRIAAHSTPESVSEYIPWKKHMGALYASSILILVRSVFRVAEYLQGWDGSLLQSEVFIYVLDGLLMWFVMAIFLVVHPSEINCLLGRGKFMTAKGGLQVCEAAFPV</sequence>
<dbReference type="Pfam" id="PF04479">
    <property type="entry name" value="RTA1"/>
    <property type="match status" value="1"/>
</dbReference>
<feature type="transmembrane region" description="Helical" evidence="5">
    <location>
        <begin position="202"/>
        <end position="222"/>
    </location>
</feature>
<feature type="transmembrane region" description="Helical" evidence="5">
    <location>
        <begin position="234"/>
        <end position="254"/>
    </location>
</feature>
<dbReference type="PANTHER" id="PTHR31465:SF35">
    <property type="entry name" value="RTA1 DOMAIN PROTEIN-RELATED"/>
    <property type="match status" value="1"/>
</dbReference>
<evidence type="ECO:0000256" key="1">
    <source>
        <dbReference type="ARBA" id="ARBA00004141"/>
    </source>
</evidence>
<evidence type="ECO:0008006" key="8">
    <source>
        <dbReference type="Google" id="ProtNLM"/>
    </source>
</evidence>
<keyword evidence="3 5" id="KW-1133">Transmembrane helix</keyword>
<feature type="transmembrane region" description="Helical" evidence="5">
    <location>
        <begin position="121"/>
        <end position="144"/>
    </location>
</feature>
<evidence type="ECO:0000256" key="5">
    <source>
        <dbReference type="SAM" id="Phobius"/>
    </source>
</evidence>
<evidence type="ECO:0000256" key="2">
    <source>
        <dbReference type="ARBA" id="ARBA00022692"/>
    </source>
</evidence>
<dbReference type="GeneID" id="38123781"/>
<reference evidence="6" key="1">
    <citation type="submission" date="2018-08" db="EMBL/GenBank/DDBJ databases">
        <title>Draft genome sequence of azole-resistant Aspergillus thermomutatus (Neosartorya pseudofischeri) strain HMR AF 39, isolated from a human nasal aspirate.</title>
        <authorList>
            <person name="Parent-Michaud M."/>
            <person name="Dufresne P.J."/>
            <person name="Fournier E."/>
            <person name="Martineau C."/>
            <person name="Moreira S."/>
            <person name="Perkins V."/>
            <person name="De Repentigny L."/>
            <person name="Dufresne S.F."/>
        </authorList>
    </citation>
    <scope>NUCLEOTIDE SEQUENCE [LARGE SCALE GENOMIC DNA]</scope>
    <source>
        <strain evidence="6">HMR AF 39</strain>
    </source>
</reference>